<dbReference type="AlphaFoldDB" id="A0A7C4QPV5"/>
<dbReference type="EMBL" id="DSVQ01000006">
    <property type="protein sequence ID" value="HGT38249.1"/>
    <property type="molecule type" value="Genomic_DNA"/>
</dbReference>
<organism evidence="1">
    <name type="scientific">Schlesneria paludicola</name>
    <dbReference type="NCBI Taxonomy" id="360056"/>
    <lineage>
        <taxon>Bacteria</taxon>
        <taxon>Pseudomonadati</taxon>
        <taxon>Planctomycetota</taxon>
        <taxon>Planctomycetia</taxon>
        <taxon>Planctomycetales</taxon>
        <taxon>Planctomycetaceae</taxon>
        <taxon>Schlesneria</taxon>
    </lineage>
</organism>
<gene>
    <name evidence="1" type="ORF">ENS64_03135</name>
</gene>
<evidence type="ECO:0000313" key="1">
    <source>
        <dbReference type="EMBL" id="HGT38249.1"/>
    </source>
</evidence>
<name>A0A7C4QPV5_9PLAN</name>
<accession>A0A7C4QPV5</accession>
<reference evidence="1" key="1">
    <citation type="journal article" date="2020" name="mSystems">
        <title>Genome- and Community-Level Interaction Insights into Carbon Utilization and Element Cycling Functions of Hydrothermarchaeota in Hydrothermal Sediment.</title>
        <authorList>
            <person name="Zhou Z."/>
            <person name="Liu Y."/>
            <person name="Xu W."/>
            <person name="Pan J."/>
            <person name="Luo Z.H."/>
            <person name="Li M."/>
        </authorList>
    </citation>
    <scope>NUCLEOTIDE SEQUENCE [LARGE SCALE GENOMIC DNA]</scope>
    <source>
        <strain evidence="1">SpSt-508</strain>
    </source>
</reference>
<protein>
    <submittedName>
        <fullName evidence="1">Uncharacterized protein</fullName>
    </submittedName>
</protein>
<comment type="caution">
    <text evidence="1">The sequence shown here is derived from an EMBL/GenBank/DDBJ whole genome shotgun (WGS) entry which is preliminary data.</text>
</comment>
<proteinExistence type="predicted"/>
<sequence>MSSGNHDPFRLGFLTAVEDAERGMVGGLLVTNHFGRPLEFQCTTPLQPNRTQRILYGPTLRPYVLVEVIGRTLVEKVGVKPHVVLIEASELLELRQFVAVPVASLSIPGESTPPSPEGLPVGKQWLRFHPNFAEDVALIRPRLTQVPDSADLLEPFDRIREALTETLKMPTARSA</sequence>